<evidence type="ECO:0000313" key="7">
    <source>
        <dbReference type="EMBL" id="BCL62066.1"/>
    </source>
</evidence>
<evidence type="ECO:0000256" key="5">
    <source>
        <dbReference type="ARBA" id="ARBA00023118"/>
    </source>
</evidence>
<keyword evidence="3" id="KW-0347">Helicase</keyword>
<dbReference type="GO" id="GO:0051607">
    <property type="term" value="P:defense response to virus"/>
    <property type="evidence" value="ECO:0007669"/>
    <property type="project" value="UniProtKB-KW"/>
</dbReference>
<sequence>MKRTEEVFVGKLSEGEVAARLLEHEQVLCVVNTRQQALDIFKALPESDANIHLSALMHPAHRYEKLTEIRKRLQPGSGRPCRVISTQLIEAGVDVDFPCVFRAVAGIDSIAQAAGRCNRNGRNEVPGKVFVFAFPEDGGCSFFRQAAQSAAKLFGEYEGRLTAPECVRAYFADFFWNNEQRMDGDGILTICLPAQSGDIQFRELAKFRMIQSASVPVIIAGDEKAQNLVRALEAAEHKGGILRKLQQFTVQIYPYQLDEIRDWLEEPIPEIWVLRSSELYSDTTGLKCKPPQGNAFFG</sequence>
<keyword evidence="1" id="KW-0547">Nucleotide-binding</keyword>
<dbReference type="KEGG" id="dbk:DGMP_27590"/>
<dbReference type="EMBL" id="AP024086">
    <property type="protein sequence ID" value="BCL62066.1"/>
    <property type="molecule type" value="Genomic_DNA"/>
</dbReference>
<evidence type="ECO:0000313" key="8">
    <source>
        <dbReference type="Proteomes" id="UP000826725"/>
    </source>
</evidence>
<evidence type="ECO:0000259" key="6">
    <source>
        <dbReference type="Pfam" id="PF22590"/>
    </source>
</evidence>
<keyword evidence="2" id="KW-0378">Hydrolase</keyword>
<keyword evidence="5" id="KW-0051">Antiviral defense</keyword>
<dbReference type="GO" id="GO:0005524">
    <property type="term" value="F:ATP binding"/>
    <property type="evidence" value="ECO:0007669"/>
    <property type="project" value="UniProtKB-KW"/>
</dbReference>
<gene>
    <name evidence="7" type="ORF">DGMP_27590</name>
</gene>
<dbReference type="AlphaFoldDB" id="A0A8D5FVF3"/>
<dbReference type="InterPro" id="IPR054712">
    <property type="entry name" value="Cas3-like_dom"/>
</dbReference>
<evidence type="ECO:0000256" key="1">
    <source>
        <dbReference type="ARBA" id="ARBA00022741"/>
    </source>
</evidence>
<organism evidence="7 8">
    <name type="scientific">Desulfomarina profundi</name>
    <dbReference type="NCBI Taxonomy" id="2772557"/>
    <lineage>
        <taxon>Bacteria</taxon>
        <taxon>Pseudomonadati</taxon>
        <taxon>Thermodesulfobacteriota</taxon>
        <taxon>Desulfobulbia</taxon>
        <taxon>Desulfobulbales</taxon>
        <taxon>Desulfobulbaceae</taxon>
        <taxon>Desulfomarina</taxon>
    </lineage>
</organism>
<keyword evidence="8" id="KW-1185">Reference proteome</keyword>
<reference evidence="7" key="1">
    <citation type="submission" date="2020-09" db="EMBL/GenBank/DDBJ databases">
        <title>Desulfogranum mesoprofundum gen. nov., sp. nov., a novel mesophilic, sulfate-reducing chemolithoautotroph isolated from a deep-sea hydrothermal vent chimney in the Suiyo Seamount.</title>
        <authorList>
            <person name="Hashimoto Y."/>
            <person name="Nakagawa S."/>
        </authorList>
    </citation>
    <scope>NUCLEOTIDE SEQUENCE</scope>
    <source>
        <strain evidence="7">KT2</strain>
    </source>
</reference>
<dbReference type="RefSeq" id="WP_228854470.1">
    <property type="nucleotide sequence ID" value="NZ_AP024086.1"/>
</dbReference>
<accession>A0A8D5FVF3</accession>
<dbReference type="Proteomes" id="UP000826725">
    <property type="component" value="Chromosome"/>
</dbReference>
<name>A0A8D5FVF3_9BACT</name>
<dbReference type="GO" id="GO:0004386">
    <property type="term" value="F:helicase activity"/>
    <property type="evidence" value="ECO:0007669"/>
    <property type="project" value="UniProtKB-KW"/>
</dbReference>
<dbReference type="Pfam" id="PF22590">
    <property type="entry name" value="Cas3-like_C_2"/>
    <property type="match status" value="1"/>
</dbReference>
<evidence type="ECO:0000256" key="2">
    <source>
        <dbReference type="ARBA" id="ARBA00022801"/>
    </source>
</evidence>
<protein>
    <recommendedName>
        <fullName evidence="6">CRISPR-associated nuclease/helicase Cas3 domain-containing protein</fullName>
    </recommendedName>
</protein>
<evidence type="ECO:0000256" key="3">
    <source>
        <dbReference type="ARBA" id="ARBA00022806"/>
    </source>
</evidence>
<feature type="domain" description="CRISPR-associated nuclease/helicase Cas3" evidence="6">
    <location>
        <begin position="24"/>
        <end position="121"/>
    </location>
</feature>
<proteinExistence type="predicted"/>
<dbReference type="GO" id="GO:0016787">
    <property type="term" value="F:hydrolase activity"/>
    <property type="evidence" value="ECO:0007669"/>
    <property type="project" value="UniProtKB-KW"/>
</dbReference>
<keyword evidence="4" id="KW-0067">ATP-binding</keyword>
<evidence type="ECO:0000256" key="4">
    <source>
        <dbReference type="ARBA" id="ARBA00022840"/>
    </source>
</evidence>